<sequence length="131" mass="13602">MSDQRVLGKIGSIIAGLAATLLASSLAVPILWAMVRALSGQRWFAAVAPFLLLLASAAAAWLAVVIIDGVAGRTRQRIVLATLALLAVLRVVSTLSAGGTGPNALWQCAAAVVAAAVMAWRFRVTDARRRA</sequence>
<dbReference type="Proteomes" id="UP000317894">
    <property type="component" value="Unassembled WGS sequence"/>
</dbReference>
<comment type="caution">
    <text evidence="2">The sequence shown here is derived from an EMBL/GenBank/DDBJ whole genome shotgun (WGS) entry which is preliminary data.</text>
</comment>
<feature type="transmembrane region" description="Helical" evidence="1">
    <location>
        <begin position="43"/>
        <end position="66"/>
    </location>
</feature>
<evidence type="ECO:0000313" key="3">
    <source>
        <dbReference type="Proteomes" id="UP000317894"/>
    </source>
</evidence>
<keyword evidence="1" id="KW-0472">Membrane</keyword>
<feature type="transmembrane region" description="Helical" evidence="1">
    <location>
        <begin position="104"/>
        <end position="122"/>
    </location>
</feature>
<keyword evidence="3" id="KW-1185">Reference proteome</keyword>
<keyword evidence="1" id="KW-1133">Transmembrane helix</keyword>
<dbReference type="RefSeq" id="WP_144237187.1">
    <property type="nucleotide sequence ID" value="NZ_VJWA01000002.1"/>
</dbReference>
<keyword evidence="1" id="KW-0812">Transmembrane</keyword>
<dbReference type="AlphaFoldDB" id="A0A552U6Y9"/>
<name>A0A552U6Y9_9SPHN</name>
<dbReference type="EMBL" id="VJWA01000002">
    <property type="protein sequence ID" value="TRW13981.1"/>
    <property type="molecule type" value="Genomic_DNA"/>
</dbReference>
<evidence type="ECO:0000313" key="2">
    <source>
        <dbReference type="EMBL" id="TRW13981.1"/>
    </source>
</evidence>
<accession>A0A552U6Y9</accession>
<protein>
    <submittedName>
        <fullName evidence="2">Uncharacterized protein</fullName>
    </submittedName>
</protein>
<evidence type="ECO:0000256" key="1">
    <source>
        <dbReference type="SAM" id="Phobius"/>
    </source>
</evidence>
<proteinExistence type="predicted"/>
<gene>
    <name evidence="2" type="ORF">FMM06_09550</name>
</gene>
<organism evidence="2 3">
    <name type="scientific">Glacieibacterium frigidum</name>
    <dbReference type="NCBI Taxonomy" id="2593303"/>
    <lineage>
        <taxon>Bacteria</taxon>
        <taxon>Pseudomonadati</taxon>
        <taxon>Pseudomonadota</taxon>
        <taxon>Alphaproteobacteria</taxon>
        <taxon>Sphingomonadales</taxon>
        <taxon>Sphingosinicellaceae</taxon>
        <taxon>Glacieibacterium</taxon>
    </lineage>
</organism>
<reference evidence="2 3" key="1">
    <citation type="submission" date="2019-07" db="EMBL/GenBank/DDBJ databases">
        <title>Novel species isolated from glacier.</title>
        <authorList>
            <person name="Liu Q."/>
            <person name="Xin Y.-H."/>
        </authorList>
    </citation>
    <scope>NUCLEOTIDE SEQUENCE [LARGE SCALE GENOMIC DNA]</scope>
    <source>
        <strain evidence="2 3">LB1R16</strain>
    </source>
</reference>
<feature type="transmembrane region" description="Helical" evidence="1">
    <location>
        <begin position="78"/>
        <end position="98"/>
    </location>
</feature>